<dbReference type="InParanoid" id="D0MS84"/>
<dbReference type="Proteomes" id="UP000006643">
    <property type="component" value="Unassembled WGS sequence"/>
</dbReference>
<reference evidence="2" key="1">
    <citation type="journal article" date="2009" name="Nature">
        <title>Genome sequence and analysis of the Irish potato famine pathogen Phytophthora infestans.</title>
        <authorList>
            <consortium name="The Broad Institute Genome Sequencing Platform"/>
            <person name="Haas B.J."/>
            <person name="Kamoun S."/>
            <person name="Zody M.C."/>
            <person name="Jiang R.H."/>
            <person name="Handsaker R.E."/>
            <person name="Cano L.M."/>
            <person name="Grabherr M."/>
            <person name="Kodira C.D."/>
            <person name="Raffaele S."/>
            <person name="Torto-Alalibo T."/>
            <person name="Bozkurt T.O."/>
            <person name="Ah-Fong A.M."/>
            <person name="Alvarado L."/>
            <person name="Anderson V.L."/>
            <person name="Armstrong M.R."/>
            <person name="Avrova A."/>
            <person name="Baxter L."/>
            <person name="Beynon J."/>
            <person name="Boevink P.C."/>
            <person name="Bollmann S.R."/>
            <person name="Bos J.I."/>
            <person name="Bulone V."/>
            <person name="Cai G."/>
            <person name="Cakir C."/>
            <person name="Carrington J.C."/>
            <person name="Chawner M."/>
            <person name="Conti L."/>
            <person name="Costanzo S."/>
            <person name="Ewan R."/>
            <person name="Fahlgren N."/>
            <person name="Fischbach M.A."/>
            <person name="Fugelstad J."/>
            <person name="Gilroy E.M."/>
            <person name="Gnerre S."/>
            <person name="Green P.J."/>
            <person name="Grenville-Briggs L.J."/>
            <person name="Griffith J."/>
            <person name="Grunwald N.J."/>
            <person name="Horn K."/>
            <person name="Horner N.R."/>
            <person name="Hu C.H."/>
            <person name="Huitema E."/>
            <person name="Jeong D.H."/>
            <person name="Jones A.M."/>
            <person name="Jones J.D."/>
            <person name="Jones R.W."/>
            <person name="Karlsson E.K."/>
            <person name="Kunjeti S.G."/>
            <person name="Lamour K."/>
            <person name="Liu Z."/>
            <person name="Ma L."/>
            <person name="Maclean D."/>
            <person name="Chibucos M.C."/>
            <person name="McDonald H."/>
            <person name="McWalters J."/>
            <person name="Meijer H.J."/>
            <person name="Morgan W."/>
            <person name="Morris P.F."/>
            <person name="Munro C.A."/>
            <person name="O'Neill K."/>
            <person name="Ospina-Giraldo M."/>
            <person name="Pinzon A."/>
            <person name="Pritchard L."/>
            <person name="Ramsahoye B."/>
            <person name="Ren Q."/>
            <person name="Restrepo S."/>
            <person name="Roy S."/>
            <person name="Sadanandom A."/>
            <person name="Savidor A."/>
            <person name="Schornack S."/>
            <person name="Schwartz D.C."/>
            <person name="Schumann U.D."/>
            <person name="Schwessinger B."/>
            <person name="Seyer L."/>
            <person name="Sharpe T."/>
            <person name="Silvar C."/>
            <person name="Song J."/>
            <person name="Studholme D.J."/>
            <person name="Sykes S."/>
            <person name="Thines M."/>
            <person name="van de Vondervoort P.J."/>
            <person name="Phuntumart V."/>
            <person name="Wawra S."/>
            <person name="Weide R."/>
            <person name="Win J."/>
            <person name="Young C."/>
            <person name="Zhou S."/>
            <person name="Fry W."/>
            <person name="Meyers B.C."/>
            <person name="van West P."/>
            <person name="Ristaino J."/>
            <person name="Govers F."/>
            <person name="Birch P.R."/>
            <person name="Whisson S.C."/>
            <person name="Judelson H.S."/>
            <person name="Nusbaum C."/>
        </authorList>
    </citation>
    <scope>NUCLEOTIDE SEQUENCE [LARGE SCALE GENOMIC DNA]</scope>
    <source>
        <strain evidence="2">T30-4</strain>
    </source>
</reference>
<dbReference type="VEuPathDB" id="FungiDB:PITG_01009"/>
<keyword evidence="2" id="KW-1185">Reference proteome</keyword>
<dbReference type="EMBL" id="DS028118">
    <property type="protein sequence ID" value="EEY58353.1"/>
    <property type="molecule type" value="Genomic_DNA"/>
</dbReference>
<evidence type="ECO:0000313" key="2">
    <source>
        <dbReference type="Proteomes" id="UP000006643"/>
    </source>
</evidence>
<dbReference type="HOGENOM" id="CLU_3321135_0_0_1"/>
<protein>
    <submittedName>
        <fullName evidence="1">Uncharacterized protein</fullName>
    </submittedName>
</protein>
<accession>D0MS84</accession>
<sequence>MKAQLHRTHLHHWDALKKSFESIFVWRYHEEDPDGIDGQ</sequence>
<dbReference type="GeneID" id="9473334"/>
<name>D0MS84_PHYIT</name>
<proteinExistence type="predicted"/>
<dbReference type="KEGG" id="pif:PITG_01009"/>
<gene>
    <name evidence="1" type="ORF">PITG_01009</name>
</gene>
<evidence type="ECO:0000313" key="1">
    <source>
        <dbReference type="EMBL" id="EEY58353.1"/>
    </source>
</evidence>
<dbReference type="RefSeq" id="XP_002909539.1">
    <property type="nucleotide sequence ID" value="XM_002909493.1"/>
</dbReference>
<organism evidence="1 2">
    <name type="scientific">Phytophthora infestans (strain T30-4)</name>
    <name type="common">Potato late blight agent</name>
    <dbReference type="NCBI Taxonomy" id="403677"/>
    <lineage>
        <taxon>Eukaryota</taxon>
        <taxon>Sar</taxon>
        <taxon>Stramenopiles</taxon>
        <taxon>Oomycota</taxon>
        <taxon>Peronosporomycetes</taxon>
        <taxon>Peronosporales</taxon>
        <taxon>Peronosporaceae</taxon>
        <taxon>Phytophthora</taxon>
    </lineage>
</organism>
<dbReference type="AlphaFoldDB" id="D0MS84"/>